<evidence type="ECO:0000256" key="2">
    <source>
        <dbReference type="ARBA" id="ARBA00022692"/>
    </source>
</evidence>
<keyword evidence="3 5" id="KW-1133">Transmembrane helix</keyword>
<dbReference type="Proteomes" id="UP000199034">
    <property type="component" value="Unassembled WGS sequence"/>
</dbReference>
<protein>
    <submittedName>
        <fullName evidence="6">4-hydroxybenzoate polyprenyltransferase</fullName>
    </submittedName>
</protein>
<dbReference type="STRING" id="1045774.SAMN05421872_11851"/>
<evidence type="ECO:0000313" key="6">
    <source>
        <dbReference type="EMBL" id="SDE27447.1"/>
    </source>
</evidence>
<dbReference type="InterPro" id="IPR044878">
    <property type="entry name" value="UbiA_sf"/>
</dbReference>
<evidence type="ECO:0000256" key="3">
    <source>
        <dbReference type="ARBA" id="ARBA00022989"/>
    </source>
</evidence>
<keyword evidence="2 5" id="KW-0812">Transmembrane</keyword>
<reference evidence="6 7" key="1">
    <citation type="submission" date="2016-10" db="EMBL/GenBank/DDBJ databases">
        <authorList>
            <person name="de Groot N.N."/>
        </authorList>
    </citation>
    <scope>NUCLEOTIDE SEQUENCE [LARGE SCALE GENOMIC DNA]</scope>
    <source>
        <strain evidence="6 7">CGMCC 4.6858</strain>
    </source>
</reference>
<dbReference type="Gene3D" id="1.20.120.1780">
    <property type="entry name" value="UbiA prenyltransferase"/>
    <property type="match status" value="1"/>
</dbReference>
<feature type="transmembrane region" description="Helical" evidence="5">
    <location>
        <begin position="193"/>
        <end position="213"/>
    </location>
</feature>
<name>A0A1G7BKG6_9ACTN</name>
<dbReference type="AlphaFoldDB" id="A0A1G7BKG6"/>
<keyword evidence="6" id="KW-0808">Transferase</keyword>
<dbReference type="GO" id="GO:0016020">
    <property type="term" value="C:membrane"/>
    <property type="evidence" value="ECO:0007669"/>
    <property type="project" value="UniProtKB-SubCell"/>
</dbReference>
<dbReference type="GO" id="GO:0016765">
    <property type="term" value="F:transferase activity, transferring alkyl or aryl (other than methyl) groups"/>
    <property type="evidence" value="ECO:0007669"/>
    <property type="project" value="InterPro"/>
</dbReference>
<organism evidence="6 7">
    <name type="scientific">Nocardioides lianchengensis</name>
    <dbReference type="NCBI Taxonomy" id="1045774"/>
    <lineage>
        <taxon>Bacteria</taxon>
        <taxon>Bacillati</taxon>
        <taxon>Actinomycetota</taxon>
        <taxon>Actinomycetes</taxon>
        <taxon>Propionibacteriales</taxon>
        <taxon>Nocardioidaceae</taxon>
        <taxon>Nocardioides</taxon>
    </lineage>
</organism>
<dbReference type="Gene3D" id="1.10.357.140">
    <property type="entry name" value="UbiA prenyltransferase"/>
    <property type="match status" value="1"/>
</dbReference>
<dbReference type="EMBL" id="FMZM01000018">
    <property type="protein sequence ID" value="SDE27447.1"/>
    <property type="molecule type" value="Genomic_DNA"/>
</dbReference>
<comment type="subcellular location">
    <subcellularLocation>
        <location evidence="1">Membrane</location>
        <topology evidence="1">Multi-pass membrane protein</topology>
    </subcellularLocation>
</comment>
<feature type="transmembrane region" description="Helical" evidence="5">
    <location>
        <begin position="219"/>
        <end position="236"/>
    </location>
</feature>
<gene>
    <name evidence="6" type="ORF">SAMN05421872_11851</name>
</gene>
<keyword evidence="7" id="KW-1185">Reference proteome</keyword>
<proteinExistence type="predicted"/>
<dbReference type="Pfam" id="PF01040">
    <property type="entry name" value="UbiA"/>
    <property type="match status" value="1"/>
</dbReference>
<feature type="transmembrane region" description="Helical" evidence="5">
    <location>
        <begin position="75"/>
        <end position="97"/>
    </location>
</feature>
<evidence type="ECO:0000256" key="5">
    <source>
        <dbReference type="SAM" id="Phobius"/>
    </source>
</evidence>
<sequence>MLGLLQSSHPGPAVAVSLVATLLAVAADQPPGTVALVGTAVASGQLTVGWGNDLVDVARDRATGRPDKPIARGLVPARLVAGATGIAAVACLVLSLALGWRAALAHLTCLVLAHAYNLGLKTGPWSWLPYAGAFGLLPAVATAAEPATRWPAWWAVAAGAALGVGAHLVNALPDLADDERTGVRGLPHRLGAARARVAAAVLLAAASVLATLGPGDPPAWAFAVLVAVALLSLVALRGAGRWPFRAAMAVALLDVVLLVASGA</sequence>
<accession>A0A1G7BKG6</accession>
<feature type="transmembrane region" description="Helical" evidence="5">
    <location>
        <begin position="150"/>
        <end position="172"/>
    </location>
</feature>
<keyword evidence="4 5" id="KW-0472">Membrane</keyword>
<dbReference type="InterPro" id="IPR000537">
    <property type="entry name" value="UbiA_prenyltransferase"/>
</dbReference>
<evidence type="ECO:0000313" key="7">
    <source>
        <dbReference type="Proteomes" id="UP000199034"/>
    </source>
</evidence>
<evidence type="ECO:0000256" key="1">
    <source>
        <dbReference type="ARBA" id="ARBA00004141"/>
    </source>
</evidence>
<evidence type="ECO:0000256" key="4">
    <source>
        <dbReference type="ARBA" id="ARBA00023136"/>
    </source>
</evidence>
<feature type="transmembrane region" description="Helical" evidence="5">
    <location>
        <begin position="127"/>
        <end position="144"/>
    </location>
</feature>